<reference evidence="1 2" key="1">
    <citation type="submission" date="2023-09" db="EMBL/GenBank/DDBJ databases">
        <authorList>
            <person name="Wang M."/>
        </authorList>
    </citation>
    <scope>NUCLEOTIDE SEQUENCE [LARGE SCALE GENOMIC DNA]</scope>
    <source>
        <strain evidence="1">GT-2023</strain>
        <tissue evidence="1">Liver</tissue>
    </source>
</reference>
<feature type="non-terminal residue" evidence="1">
    <location>
        <position position="1"/>
    </location>
</feature>
<organism evidence="1 2">
    <name type="scientific">Cirrhinus molitorella</name>
    <name type="common">mud carp</name>
    <dbReference type="NCBI Taxonomy" id="172907"/>
    <lineage>
        <taxon>Eukaryota</taxon>
        <taxon>Metazoa</taxon>
        <taxon>Chordata</taxon>
        <taxon>Craniata</taxon>
        <taxon>Vertebrata</taxon>
        <taxon>Euteleostomi</taxon>
        <taxon>Actinopterygii</taxon>
        <taxon>Neopterygii</taxon>
        <taxon>Teleostei</taxon>
        <taxon>Ostariophysi</taxon>
        <taxon>Cypriniformes</taxon>
        <taxon>Cyprinidae</taxon>
        <taxon>Labeoninae</taxon>
        <taxon>Labeonini</taxon>
        <taxon>Cirrhinus</taxon>
    </lineage>
</organism>
<evidence type="ECO:0000313" key="1">
    <source>
        <dbReference type="EMBL" id="KAL1275911.1"/>
    </source>
</evidence>
<protein>
    <submittedName>
        <fullName evidence="1">Uncharacterized protein</fullName>
    </submittedName>
</protein>
<name>A0ABR3NGF5_9TELE</name>
<accession>A0ABR3NGF5</accession>
<evidence type="ECO:0000313" key="2">
    <source>
        <dbReference type="Proteomes" id="UP001558613"/>
    </source>
</evidence>
<comment type="caution">
    <text evidence="1">The sequence shown here is derived from an EMBL/GenBank/DDBJ whole genome shotgun (WGS) entry which is preliminary data.</text>
</comment>
<gene>
    <name evidence="1" type="ORF">QQF64_035534</name>
</gene>
<dbReference type="Proteomes" id="UP001558613">
    <property type="component" value="Unassembled WGS sequence"/>
</dbReference>
<proteinExistence type="predicted"/>
<dbReference type="EMBL" id="JAYMGO010000004">
    <property type="protein sequence ID" value="KAL1275911.1"/>
    <property type="molecule type" value="Genomic_DNA"/>
</dbReference>
<keyword evidence="2" id="KW-1185">Reference proteome</keyword>
<sequence length="137" mass="15334">KRWLWPRQDCSHGLILTDREDESDPIYANNAVLSPNRAATQNRKEPLYYASIDFTNMKPASDEIRGISSLTKDYVMLQCYPGGVSEAESSIGGDQPNSGISAVMKSEENQTILEHEAKSREIFSQPSEDTTYESITI</sequence>